<comment type="pathway">
    <text evidence="1">Nucleotide-sugar biosynthesis; UDP-alpha-D-glucuronate biosynthesis; UDP-alpha-D-glucuronate from UDP-alpha-D-glucose: step 1/1.</text>
</comment>
<dbReference type="Pfam" id="PF03721">
    <property type="entry name" value="UDPG_MGDP_dh_N"/>
    <property type="match status" value="1"/>
</dbReference>
<dbReference type="EC" id="1.1.1.22" evidence="3 7"/>
<keyword evidence="5 7" id="KW-0520">NAD</keyword>
<dbReference type="NCBIfam" id="TIGR03026">
    <property type="entry name" value="NDP-sugDHase"/>
    <property type="match status" value="1"/>
</dbReference>
<dbReference type="InterPro" id="IPR001732">
    <property type="entry name" value="UDP-Glc/GDP-Man_DH_N"/>
</dbReference>
<evidence type="ECO:0000256" key="5">
    <source>
        <dbReference type="ARBA" id="ARBA00023027"/>
    </source>
</evidence>
<keyword evidence="10" id="KW-1185">Reference proteome</keyword>
<evidence type="ECO:0000256" key="3">
    <source>
        <dbReference type="ARBA" id="ARBA00012954"/>
    </source>
</evidence>
<feature type="domain" description="UDP-glucose/GDP-mannose dehydrogenase C-terminal" evidence="8">
    <location>
        <begin position="320"/>
        <end position="421"/>
    </location>
</feature>
<sequence>MKISFVGSGYVGQVNAAGAAHYGHEVILVDIDPKKVDSLNKGIPTIFEKGLEGLLQELVLKKKTLRATLDLQQAVHATDISLICVGTPDKGGMIDLSYIQQVAKGIGEALKTKENYHVVVVKSTVVPGTSLNTVNVLLEQYSGKKAGIDFGLCMNPEFLREGVAVEDSIHPDSIVLGTQDEKTKKIMREMYAWAEESKFTYVGITAAEAIKYAKNSFLATKITFANEWANFCDAAGIDAKEVLEAIGADRRISPMFLRNGPGYGGSCFPKDVNAIVHAGQVRHSPFRILEEVVAVNHTQYLHLIDLAQEKMGSIARRKVGILGLSFKPETDDTRESPALRIISYLVSQGCEIKAYCPQGMEMAKEMLEERRITEVNYMNSAEECIKDAELVLIPTDWAEFKEIIPKITVPTFIGHRSLVNPDDYAHVYALGYPKR</sequence>
<dbReference type="SUPFAM" id="SSF48179">
    <property type="entry name" value="6-phosphogluconate dehydrogenase C-terminal domain-like"/>
    <property type="match status" value="1"/>
</dbReference>
<evidence type="ECO:0000256" key="4">
    <source>
        <dbReference type="ARBA" id="ARBA00023002"/>
    </source>
</evidence>
<dbReference type="SMART" id="SM00984">
    <property type="entry name" value="UDPG_MGDP_dh_C"/>
    <property type="match status" value="1"/>
</dbReference>
<organism evidence="9 10">
    <name type="scientific">Candidatus Lokiarchaeum ossiferum</name>
    <dbReference type="NCBI Taxonomy" id="2951803"/>
    <lineage>
        <taxon>Archaea</taxon>
        <taxon>Promethearchaeati</taxon>
        <taxon>Promethearchaeota</taxon>
        <taxon>Promethearchaeia</taxon>
        <taxon>Promethearchaeales</taxon>
        <taxon>Promethearchaeaceae</taxon>
        <taxon>Candidatus Lokiarchaeum</taxon>
    </lineage>
</organism>
<dbReference type="SUPFAM" id="SSF52413">
    <property type="entry name" value="UDP-glucose/GDP-mannose dehydrogenase C-terminal domain"/>
    <property type="match status" value="1"/>
</dbReference>
<evidence type="ECO:0000256" key="2">
    <source>
        <dbReference type="ARBA" id="ARBA00006601"/>
    </source>
</evidence>
<name>A0ABY6HWD6_9ARCH</name>
<dbReference type="InterPro" id="IPR036220">
    <property type="entry name" value="UDP-Glc/GDP-Man_DH_C_sf"/>
</dbReference>
<dbReference type="PIRSF" id="PIRSF000124">
    <property type="entry name" value="UDPglc_GDPman_dh"/>
    <property type="match status" value="1"/>
</dbReference>
<comment type="catalytic activity">
    <reaction evidence="6 7">
        <text>UDP-alpha-D-glucose + 2 NAD(+) + H2O = UDP-alpha-D-glucuronate + 2 NADH + 3 H(+)</text>
        <dbReference type="Rhea" id="RHEA:23596"/>
        <dbReference type="ChEBI" id="CHEBI:15377"/>
        <dbReference type="ChEBI" id="CHEBI:15378"/>
        <dbReference type="ChEBI" id="CHEBI:57540"/>
        <dbReference type="ChEBI" id="CHEBI:57945"/>
        <dbReference type="ChEBI" id="CHEBI:58052"/>
        <dbReference type="ChEBI" id="CHEBI:58885"/>
        <dbReference type="EC" id="1.1.1.22"/>
    </reaction>
</comment>
<dbReference type="InterPro" id="IPR017476">
    <property type="entry name" value="UDP-Glc/GDP-Man"/>
</dbReference>
<evidence type="ECO:0000256" key="6">
    <source>
        <dbReference type="ARBA" id="ARBA00047473"/>
    </source>
</evidence>
<dbReference type="PIRSF" id="PIRSF500134">
    <property type="entry name" value="UDPglc_DH_bac"/>
    <property type="match status" value="1"/>
</dbReference>
<dbReference type="GO" id="GO:0003979">
    <property type="term" value="F:UDP-glucose 6-dehydrogenase activity"/>
    <property type="evidence" value="ECO:0007669"/>
    <property type="project" value="UniProtKB-EC"/>
</dbReference>
<dbReference type="Gene3D" id="3.40.50.720">
    <property type="entry name" value="NAD(P)-binding Rossmann-like Domain"/>
    <property type="match status" value="2"/>
</dbReference>
<dbReference type="InterPro" id="IPR014027">
    <property type="entry name" value="UDP-Glc/GDP-Man_DH_C"/>
</dbReference>
<gene>
    <name evidence="9" type="ORF">NEF87_004130</name>
</gene>
<protein>
    <recommendedName>
        <fullName evidence="3 7">UDP-glucose 6-dehydrogenase</fullName>
        <ecNumber evidence="3 7">1.1.1.22</ecNumber>
    </recommendedName>
</protein>
<dbReference type="InterPro" id="IPR028357">
    <property type="entry name" value="UDPglc_DH_bac"/>
</dbReference>
<dbReference type="Gene3D" id="1.20.5.100">
    <property type="entry name" value="Cytochrome c1, transmembrane anchor, C-terminal"/>
    <property type="match status" value="1"/>
</dbReference>
<dbReference type="PANTHER" id="PTHR43750">
    <property type="entry name" value="UDP-GLUCOSE 6-DEHYDROGENASE TUAD"/>
    <property type="match status" value="1"/>
</dbReference>
<dbReference type="InterPro" id="IPR036291">
    <property type="entry name" value="NAD(P)-bd_dom_sf"/>
</dbReference>
<dbReference type="Pfam" id="PF03720">
    <property type="entry name" value="UDPG_MGDP_dh_C"/>
    <property type="match status" value="1"/>
</dbReference>
<dbReference type="Pfam" id="PF00984">
    <property type="entry name" value="UDPG_MGDP_dh"/>
    <property type="match status" value="1"/>
</dbReference>
<evidence type="ECO:0000313" key="9">
    <source>
        <dbReference type="EMBL" id="UYP47845.1"/>
    </source>
</evidence>
<keyword evidence="4 7" id="KW-0560">Oxidoreductase</keyword>
<evidence type="ECO:0000313" key="10">
    <source>
        <dbReference type="Proteomes" id="UP001208689"/>
    </source>
</evidence>
<evidence type="ECO:0000256" key="1">
    <source>
        <dbReference type="ARBA" id="ARBA00004701"/>
    </source>
</evidence>
<reference evidence="9" key="1">
    <citation type="submission" date="2022-09" db="EMBL/GenBank/DDBJ databases">
        <title>Actin cytoskeleton and complex cell architecture in an #Asgard archaeon.</title>
        <authorList>
            <person name="Ponce Toledo R.I."/>
            <person name="Schleper C."/>
            <person name="Rodrigues Oliveira T."/>
            <person name="Wollweber F."/>
            <person name="Xu J."/>
            <person name="Rittmann S."/>
            <person name="Klingl A."/>
            <person name="Pilhofer M."/>
        </authorList>
    </citation>
    <scope>NUCLEOTIDE SEQUENCE</scope>
    <source>
        <strain evidence="9">B-35</strain>
    </source>
</reference>
<comment type="similarity">
    <text evidence="2 7">Belongs to the UDP-glucose/GDP-mannose dehydrogenase family.</text>
</comment>
<dbReference type="SUPFAM" id="SSF51735">
    <property type="entry name" value="NAD(P)-binding Rossmann-fold domains"/>
    <property type="match status" value="1"/>
</dbReference>
<dbReference type="InterPro" id="IPR014026">
    <property type="entry name" value="UDP-Glc/GDP-Man_DH_dimer"/>
</dbReference>
<evidence type="ECO:0000256" key="7">
    <source>
        <dbReference type="PIRNR" id="PIRNR000124"/>
    </source>
</evidence>
<dbReference type="PANTHER" id="PTHR43750:SF3">
    <property type="entry name" value="UDP-GLUCOSE 6-DEHYDROGENASE TUAD"/>
    <property type="match status" value="1"/>
</dbReference>
<accession>A0ABY6HWD6</accession>
<dbReference type="InterPro" id="IPR008927">
    <property type="entry name" value="6-PGluconate_DH-like_C_sf"/>
</dbReference>
<dbReference type="EMBL" id="CP104013">
    <property type="protein sequence ID" value="UYP47845.1"/>
    <property type="molecule type" value="Genomic_DNA"/>
</dbReference>
<proteinExistence type="inferred from homology"/>
<dbReference type="Proteomes" id="UP001208689">
    <property type="component" value="Chromosome"/>
</dbReference>
<evidence type="ECO:0000259" key="8">
    <source>
        <dbReference type="SMART" id="SM00984"/>
    </source>
</evidence>